<evidence type="ECO:0000313" key="2">
    <source>
        <dbReference type="Proteomes" id="UP000789739"/>
    </source>
</evidence>
<dbReference type="Proteomes" id="UP000789739">
    <property type="component" value="Unassembled WGS sequence"/>
</dbReference>
<protein>
    <submittedName>
        <fullName evidence="1">5625_t:CDS:1</fullName>
    </submittedName>
</protein>
<comment type="caution">
    <text evidence="1">The sequence shown here is derived from an EMBL/GenBank/DDBJ whole genome shotgun (WGS) entry which is preliminary data.</text>
</comment>
<dbReference type="AlphaFoldDB" id="A0A9N9E2C6"/>
<sequence length="156" mass="17901">MIETLRNEVAKDALDILQAHFVGFWIMSLSMIMRNSIKALHSGAETWLIYFMHGDDVVENLYWPEKLENGFGSASAKHLHVSMMDIDQEHDRTAKRMCKIKAPSKMAKLTEFPSLQESIQLHCDRPNENYLAKPVVLYNPIFNQFLVECVNASVTD</sequence>
<proteinExistence type="predicted"/>
<gene>
    <name evidence="1" type="ORF">PBRASI_LOCUS10510</name>
</gene>
<keyword evidence="2" id="KW-1185">Reference proteome</keyword>
<reference evidence="1" key="1">
    <citation type="submission" date="2021-06" db="EMBL/GenBank/DDBJ databases">
        <authorList>
            <person name="Kallberg Y."/>
            <person name="Tangrot J."/>
            <person name="Rosling A."/>
        </authorList>
    </citation>
    <scope>NUCLEOTIDE SEQUENCE</scope>
    <source>
        <strain evidence="1">BR232B</strain>
    </source>
</reference>
<evidence type="ECO:0000313" key="1">
    <source>
        <dbReference type="EMBL" id="CAG8655845.1"/>
    </source>
</evidence>
<name>A0A9N9E2C6_9GLOM</name>
<dbReference type="EMBL" id="CAJVPI010003220">
    <property type="protein sequence ID" value="CAG8655845.1"/>
    <property type="molecule type" value="Genomic_DNA"/>
</dbReference>
<accession>A0A9N9E2C6</accession>
<organism evidence="1 2">
    <name type="scientific">Paraglomus brasilianum</name>
    <dbReference type="NCBI Taxonomy" id="144538"/>
    <lineage>
        <taxon>Eukaryota</taxon>
        <taxon>Fungi</taxon>
        <taxon>Fungi incertae sedis</taxon>
        <taxon>Mucoromycota</taxon>
        <taxon>Glomeromycotina</taxon>
        <taxon>Glomeromycetes</taxon>
        <taxon>Paraglomerales</taxon>
        <taxon>Paraglomeraceae</taxon>
        <taxon>Paraglomus</taxon>
    </lineage>
</organism>